<sequence length="477" mass="53153">MTLIASETASNIKTALIPCSPLNTPHVPPDTTEIPVGGFDLMAFAAISSVLAFDGPLDEARLYKAVHILSGVWPTLAGRYKSVGEGAETKFSIALTSSPIPLETQTIERDYAFADKLVVQPTLDPYLPPLDPNVRSPNTDNHLFSVRLTTLLPSKKSVLGVQVSHLGMDGTMVRHLIRLLDALYIQGEAALQGSNPELIIPTFFPGPVGPLPDYEPSIDDEPFCVPCKPFPEWTQSYIDDYMTTTRMALQLHKSELQVLKDQYQLGAGVKVSIQDAISAWWATLLNKIGVDVQTIIYVLEYRRWCIGHPSFPPNLPTLAAAVCSISPIDISTSPTPSLVAQSIREHITKLRSSENDEALHWIARTSRFMHDSAVKEEAMVFPSNEKDGEDNKIAIVNSNFRIDWSFSFGFKEHQVSYHTEPTCSRYLRVFQANIEEHHEKGDKVELYFHVPNAQAEKAREMIQSDREEWANVLRVSA</sequence>
<reference evidence="1 2" key="1">
    <citation type="submission" date="2017-05" db="EMBL/GenBank/DDBJ databases">
        <title>The Genome Sequence of Tsuchiyaea wingfieldii DSM 27421.</title>
        <authorList>
            <person name="Cuomo C."/>
            <person name="Passer A."/>
            <person name="Billmyre B."/>
            <person name="Heitman J."/>
        </authorList>
    </citation>
    <scope>NUCLEOTIDE SEQUENCE [LARGE SCALE GENOMIC DNA]</scope>
    <source>
        <strain evidence="1 2">DSM 27421</strain>
    </source>
</reference>
<dbReference type="Proteomes" id="UP000322245">
    <property type="component" value="Unassembled WGS sequence"/>
</dbReference>
<dbReference type="Gene3D" id="3.30.559.10">
    <property type="entry name" value="Chloramphenicol acetyltransferase-like domain"/>
    <property type="match status" value="1"/>
</dbReference>
<dbReference type="SUPFAM" id="SSF52777">
    <property type="entry name" value="CoA-dependent acyltransferases"/>
    <property type="match status" value="1"/>
</dbReference>
<dbReference type="AlphaFoldDB" id="A0A5D3ARH0"/>
<proteinExistence type="predicted"/>
<name>A0A5D3ARH0_9TREE</name>
<evidence type="ECO:0000313" key="1">
    <source>
        <dbReference type="EMBL" id="TYJ53392.1"/>
    </source>
</evidence>
<dbReference type="InterPro" id="IPR023213">
    <property type="entry name" value="CAT-like_dom_sf"/>
</dbReference>
<evidence type="ECO:0008006" key="3">
    <source>
        <dbReference type="Google" id="ProtNLM"/>
    </source>
</evidence>
<evidence type="ECO:0000313" key="2">
    <source>
        <dbReference type="Proteomes" id="UP000322245"/>
    </source>
</evidence>
<protein>
    <recommendedName>
        <fullName evidence="3">Condensation domain-containing protein</fullName>
    </recommendedName>
</protein>
<dbReference type="EMBL" id="NIDF01000091">
    <property type="protein sequence ID" value="TYJ53392.1"/>
    <property type="molecule type" value="Genomic_DNA"/>
</dbReference>
<accession>A0A5D3ARH0</accession>
<organism evidence="1 2">
    <name type="scientific">Cryptococcus floricola</name>
    <dbReference type="NCBI Taxonomy" id="2591691"/>
    <lineage>
        <taxon>Eukaryota</taxon>
        <taxon>Fungi</taxon>
        <taxon>Dikarya</taxon>
        <taxon>Basidiomycota</taxon>
        <taxon>Agaricomycotina</taxon>
        <taxon>Tremellomycetes</taxon>
        <taxon>Tremellales</taxon>
        <taxon>Cryptococcaceae</taxon>
        <taxon>Cryptococcus</taxon>
    </lineage>
</organism>
<gene>
    <name evidence="1" type="ORF">B9479_005992</name>
</gene>
<comment type="caution">
    <text evidence="1">The sequence shown here is derived from an EMBL/GenBank/DDBJ whole genome shotgun (WGS) entry which is preliminary data.</text>
</comment>
<keyword evidence="2" id="KW-1185">Reference proteome</keyword>